<organism evidence="2 4">
    <name type="scientific">Kocuria flava</name>
    <dbReference type="NCBI Taxonomy" id="446860"/>
    <lineage>
        <taxon>Bacteria</taxon>
        <taxon>Bacillati</taxon>
        <taxon>Actinomycetota</taxon>
        <taxon>Actinomycetes</taxon>
        <taxon>Micrococcales</taxon>
        <taxon>Micrococcaceae</taxon>
        <taxon>Kocuria</taxon>
    </lineage>
</organism>
<dbReference type="Proteomes" id="UP000057181">
    <property type="component" value="Chromosome"/>
</dbReference>
<proteinExistence type="predicted"/>
<feature type="region of interest" description="Disordered" evidence="1">
    <location>
        <begin position="1"/>
        <end position="64"/>
    </location>
</feature>
<dbReference type="InterPro" id="IPR024932">
    <property type="entry name" value="ApbE"/>
</dbReference>
<dbReference type="EMBL" id="CP013254">
    <property type="protein sequence ID" value="ALU40268.1"/>
    <property type="molecule type" value="Genomic_DNA"/>
</dbReference>
<dbReference type="Pfam" id="PF02424">
    <property type="entry name" value="ApbE"/>
    <property type="match status" value="1"/>
</dbReference>
<evidence type="ECO:0000256" key="1">
    <source>
        <dbReference type="SAM" id="MobiDB-lite"/>
    </source>
</evidence>
<keyword evidence="5" id="KW-1185">Reference proteome</keyword>
<dbReference type="SUPFAM" id="SSF143631">
    <property type="entry name" value="ApbE-like"/>
    <property type="match status" value="1"/>
</dbReference>
<evidence type="ECO:0000313" key="4">
    <source>
        <dbReference type="Proteomes" id="UP000057181"/>
    </source>
</evidence>
<evidence type="ECO:0000313" key="3">
    <source>
        <dbReference type="EMBL" id="GEO92426.1"/>
    </source>
</evidence>
<dbReference type="InterPro" id="IPR003374">
    <property type="entry name" value="ApbE-like_sf"/>
</dbReference>
<sequence>MNPPVPPRAPLHPPAPEENREAARPASPDAQAQAPEPGTPGPASPSAASGEAAARPDTGPGTAGAGEILAAVAQAVAPDRIDSQLSLLNRCAEHDDVDLVVGPVLGAVVDAALRAALLTSGLVDPTTGGAAWRGLDGLPAAPAPGLGELSYDPATRRLRMARGTVLDLGPAARAWAAEQVVAAAEHDRPGTAVLHRAGDALAVAGPDDDAAVLLERELRAETGLGAAAWARLLAGGRRGVAVVEGPEHAVVNPVTGAAARSPWRQVVVVADRAVEAQAYARAAHLLGSEAPPWVAACGAAGRFAPSPAGSHAAPSSSSPEAAGPPARPGTRR</sequence>
<gene>
    <name evidence="2" type="ORF">AS188_11465</name>
    <name evidence="3" type="ORF">KFL01_17320</name>
</gene>
<feature type="compositionally biased region" description="Low complexity" evidence="1">
    <location>
        <begin position="44"/>
        <end position="53"/>
    </location>
</feature>
<reference evidence="3 5" key="2">
    <citation type="submission" date="2019-07" db="EMBL/GenBank/DDBJ databases">
        <title>Whole genome shotgun sequence of Kocuria flava NBRC 107626.</title>
        <authorList>
            <person name="Hosoyama A."/>
            <person name="Uohara A."/>
            <person name="Ohji S."/>
            <person name="Ichikawa N."/>
        </authorList>
    </citation>
    <scope>NUCLEOTIDE SEQUENCE [LARGE SCALE GENOMIC DNA]</scope>
    <source>
        <strain evidence="3 5">NBRC 107626</strain>
    </source>
</reference>
<dbReference type="EMBL" id="BJZR01000043">
    <property type="protein sequence ID" value="GEO92426.1"/>
    <property type="molecule type" value="Genomic_DNA"/>
</dbReference>
<reference evidence="2 4" key="1">
    <citation type="submission" date="2015-11" db="EMBL/GenBank/DDBJ databases">
        <title>Complete Genome Sequence of Kocuria flava strain HO-9041.</title>
        <authorList>
            <person name="Zhou M."/>
            <person name="Dai J."/>
        </authorList>
    </citation>
    <scope>NUCLEOTIDE SEQUENCE [LARGE SCALE GENOMIC DNA]</scope>
    <source>
        <strain evidence="2 4">HO-9041</strain>
    </source>
</reference>
<dbReference type="KEGG" id="kfv:AS188_11465"/>
<name>A0A0U3IA24_9MICC</name>
<feature type="region of interest" description="Disordered" evidence="1">
    <location>
        <begin position="304"/>
        <end position="332"/>
    </location>
</feature>
<dbReference type="AlphaFoldDB" id="A0A0U3IA24"/>
<evidence type="ECO:0000313" key="5">
    <source>
        <dbReference type="Proteomes" id="UP000321155"/>
    </source>
</evidence>
<dbReference type="RefSeq" id="WP_058858968.1">
    <property type="nucleotide sequence ID" value="NZ_BJZR01000043.1"/>
</dbReference>
<evidence type="ECO:0000313" key="2">
    <source>
        <dbReference type="EMBL" id="ALU40268.1"/>
    </source>
</evidence>
<dbReference type="Gene3D" id="3.10.520.10">
    <property type="entry name" value="ApbE-like domains"/>
    <property type="match status" value="1"/>
</dbReference>
<protein>
    <submittedName>
        <fullName evidence="2">Uncharacterized protein</fullName>
    </submittedName>
</protein>
<accession>A0A0U3IA24</accession>
<dbReference type="OrthoDB" id="4883423at2"/>
<feature type="compositionally biased region" description="Pro residues" evidence="1">
    <location>
        <begin position="1"/>
        <end position="14"/>
    </location>
</feature>
<dbReference type="Proteomes" id="UP000321155">
    <property type="component" value="Unassembled WGS sequence"/>
</dbReference>
<feature type="compositionally biased region" description="Low complexity" evidence="1">
    <location>
        <begin position="304"/>
        <end position="324"/>
    </location>
</feature>